<protein>
    <submittedName>
        <fullName evidence="4">Response regulator receiver domain-containing protein</fullName>
    </submittedName>
</protein>
<gene>
    <name evidence="4" type="ORF">DFR46_1778</name>
</gene>
<dbReference type="GO" id="GO:0000160">
    <property type="term" value="P:phosphorelay signal transduction system"/>
    <property type="evidence" value="ECO:0007669"/>
    <property type="project" value="InterPro"/>
</dbReference>
<dbReference type="PROSITE" id="PS50110">
    <property type="entry name" value="RESPONSE_REGULATORY"/>
    <property type="match status" value="1"/>
</dbReference>
<dbReference type="SUPFAM" id="SSF52172">
    <property type="entry name" value="CheY-like"/>
    <property type="match status" value="1"/>
</dbReference>
<feature type="modified residue" description="4-aspartylphosphate" evidence="2">
    <location>
        <position position="67"/>
    </location>
</feature>
<dbReference type="PANTHER" id="PTHR44591:SF24">
    <property type="entry name" value="PROTEIN-GLUTAMATE METHYLESTERASE_PROTEIN-GLUTAMINE GLUTAMINASE 1"/>
    <property type="match status" value="1"/>
</dbReference>
<dbReference type="OrthoDB" id="582170at2"/>
<evidence type="ECO:0000256" key="2">
    <source>
        <dbReference type="PROSITE-ProRule" id="PRU00169"/>
    </source>
</evidence>
<proteinExistence type="predicted"/>
<organism evidence="4 5">
    <name type="scientific">Parasphingopyxis lamellibrachiae</name>
    <dbReference type="NCBI Taxonomy" id="680125"/>
    <lineage>
        <taxon>Bacteria</taxon>
        <taxon>Pseudomonadati</taxon>
        <taxon>Pseudomonadota</taxon>
        <taxon>Alphaproteobacteria</taxon>
        <taxon>Sphingomonadales</taxon>
        <taxon>Sphingomonadaceae</taxon>
        <taxon>Parasphingopyxis</taxon>
    </lineage>
</organism>
<keyword evidence="1 2" id="KW-0597">Phosphoprotein</keyword>
<evidence type="ECO:0000313" key="4">
    <source>
        <dbReference type="EMBL" id="RED16749.1"/>
    </source>
</evidence>
<dbReference type="Pfam" id="PF00072">
    <property type="entry name" value="Response_reg"/>
    <property type="match status" value="1"/>
</dbReference>
<dbReference type="SMART" id="SM00448">
    <property type="entry name" value="REC"/>
    <property type="match status" value="1"/>
</dbReference>
<comment type="caution">
    <text evidence="4">The sequence shown here is derived from an EMBL/GenBank/DDBJ whole genome shotgun (WGS) entry which is preliminary data.</text>
</comment>
<evidence type="ECO:0000259" key="3">
    <source>
        <dbReference type="PROSITE" id="PS50110"/>
    </source>
</evidence>
<name>A0A3D9FG33_9SPHN</name>
<dbReference type="RefSeq" id="WP_147297655.1">
    <property type="nucleotide sequence ID" value="NZ_QRDP01000004.1"/>
</dbReference>
<dbReference type="Gene3D" id="3.40.50.2300">
    <property type="match status" value="1"/>
</dbReference>
<evidence type="ECO:0000313" key="5">
    <source>
        <dbReference type="Proteomes" id="UP000256310"/>
    </source>
</evidence>
<sequence>MTSKSTGGTMNEKMPEKILIVEDEHMLAFMLEDMIQSLCNCDVSHASTLADARGLVDSQDFDFAFLDINLGKENSLPLAKELHERNIRFVFASGYDSKYDAKNITAPLLRKPLGLEEIRTALLQDRPDETSDRIGRIG</sequence>
<dbReference type="AlphaFoldDB" id="A0A3D9FG33"/>
<accession>A0A3D9FG33</accession>
<dbReference type="EMBL" id="QRDP01000004">
    <property type="protein sequence ID" value="RED16749.1"/>
    <property type="molecule type" value="Genomic_DNA"/>
</dbReference>
<dbReference type="InterPro" id="IPR050595">
    <property type="entry name" value="Bact_response_regulator"/>
</dbReference>
<feature type="domain" description="Response regulatory" evidence="3">
    <location>
        <begin position="17"/>
        <end position="126"/>
    </location>
</feature>
<reference evidence="4 5" key="1">
    <citation type="submission" date="2018-07" db="EMBL/GenBank/DDBJ databases">
        <title>Genomic Encyclopedia of Type Strains, Phase IV (KMG-IV): sequencing the most valuable type-strain genomes for metagenomic binning, comparative biology and taxonomic classification.</title>
        <authorList>
            <person name="Goeker M."/>
        </authorList>
    </citation>
    <scope>NUCLEOTIDE SEQUENCE [LARGE SCALE GENOMIC DNA]</scope>
    <source>
        <strain evidence="4 5">DSM 26725</strain>
    </source>
</reference>
<dbReference type="InterPro" id="IPR011006">
    <property type="entry name" value="CheY-like_superfamily"/>
</dbReference>
<dbReference type="InterPro" id="IPR001789">
    <property type="entry name" value="Sig_transdc_resp-reg_receiver"/>
</dbReference>
<evidence type="ECO:0000256" key="1">
    <source>
        <dbReference type="ARBA" id="ARBA00022553"/>
    </source>
</evidence>
<keyword evidence="5" id="KW-1185">Reference proteome</keyword>
<dbReference type="PANTHER" id="PTHR44591">
    <property type="entry name" value="STRESS RESPONSE REGULATOR PROTEIN 1"/>
    <property type="match status" value="1"/>
</dbReference>
<dbReference type="Proteomes" id="UP000256310">
    <property type="component" value="Unassembled WGS sequence"/>
</dbReference>